<proteinExistence type="evidence at transcript level"/>
<evidence type="ECO:0000256" key="1">
    <source>
        <dbReference type="SAM" id="MobiDB-lite"/>
    </source>
</evidence>
<accession>Q90XE3</accession>
<dbReference type="EMBL" id="AF395439">
    <property type="protein sequence ID" value="AAL24498.1"/>
    <property type="molecule type" value="mRNA"/>
</dbReference>
<evidence type="ECO:0000313" key="2">
    <source>
        <dbReference type="EMBL" id="AAL24498.1"/>
    </source>
</evidence>
<reference evidence="2" key="1">
    <citation type="journal article" date="2001" name="Oncogene">
        <title>Cloning and characterization of a novel transcription factor involved in cellular proliferation arrest: PATF.</title>
        <authorList>
            <person name="Crisanti P."/>
            <person name="Raguenez G."/>
            <person name="Blancher C."/>
            <person name="Neron B."/>
            <person name="Mamoune A."/>
            <person name="Omri B."/>
        </authorList>
    </citation>
    <scope>NUCLEOTIDE SEQUENCE</scope>
    <source>
        <tissue evidence="2">Retina</tissue>
    </source>
</reference>
<protein>
    <submittedName>
        <fullName evidence="2">Transcription factor PATF</fullName>
    </submittedName>
</protein>
<dbReference type="AlphaFoldDB" id="Q90XE3"/>
<feature type="compositionally biased region" description="Low complexity" evidence="1">
    <location>
        <begin position="239"/>
        <end position="248"/>
    </location>
</feature>
<feature type="region of interest" description="Disordered" evidence="1">
    <location>
        <begin position="229"/>
        <end position="248"/>
    </location>
</feature>
<feature type="compositionally biased region" description="Basic residues" evidence="1">
    <location>
        <begin position="229"/>
        <end position="238"/>
    </location>
</feature>
<sequence>MYIIYLKLYQAPLKKSERVLRAVPTSLHLHIHASLYPDIPTSPHPYITVSPHPCILISPHISLSPHPHFPAPSSCRTLLLPAVSRQQRVPSPSHYGVHMDCGLMEPPSRESIAFPDRFPAKLMLGLLIFTEITCCERRRVYGPLTNPKPQSLSAINPKGGTENSRLFWGSNCCLEVFLSYRCVTLSAQGRGTPKPGLSGAPCTDRRAMSFFHCYRSILHTKVGFYVKIKKKKRKKKRNNNNNNKNNNNKYIYILKRKENKAKTCNTVFSRRNKSTNK</sequence>
<name>Q90XE3_COTJA</name>
<organism evidence="2">
    <name type="scientific">Coturnix japonica</name>
    <name type="common">Japanese quail</name>
    <name type="synonym">Coturnix coturnix japonica</name>
    <dbReference type="NCBI Taxonomy" id="93934"/>
    <lineage>
        <taxon>Eukaryota</taxon>
        <taxon>Metazoa</taxon>
        <taxon>Chordata</taxon>
        <taxon>Craniata</taxon>
        <taxon>Vertebrata</taxon>
        <taxon>Euteleostomi</taxon>
        <taxon>Archelosauria</taxon>
        <taxon>Archosauria</taxon>
        <taxon>Dinosauria</taxon>
        <taxon>Saurischia</taxon>
        <taxon>Theropoda</taxon>
        <taxon>Coelurosauria</taxon>
        <taxon>Aves</taxon>
        <taxon>Neognathae</taxon>
        <taxon>Galloanserae</taxon>
        <taxon>Galliformes</taxon>
        <taxon>Phasianidae</taxon>
        <taxon>Perdicinae</taxon>
        <taxon>Coturnix</taxon>
    </lineage>
</organism>